<evidence type="ECO:0000313" key="2">
    <source>
        <dbReference type="Proteomes" id="UP000198211"/>
    </source>
</evidence>
<proteinExistence type="predicted"/>
<keyword evidence="2" id="KW-1185">Reference proteome</keyword>
<dbReference type="EMBL" id="NBNE01002584">
    <property type="protein sequence ID" value="OWZ10032.1"/>
    <property type="molecule type" value="Genomic_DNA"/>
</dbReference>
<comment type="caution">
    <text evidence="1">The sequence shown here is derived from an EMBL/GenBank/DDBJ whole genome shotgun (WGS) entry which is preliminary data.</text>
</comment>
<gene>
    <name evidence="1" type="ORF">PHMEG_00017181</name>
</gene>
<dbReference type="AlphaFoldDB" id="A0A225VXF8"/>
<accession>A0A225VXF8</accession>
<evidence type="ECO:0000313" key="1">
    <source>
        <dbReference type="EMBL" id="OWZ10032.1"/>
    </source>
</evidence>
<name>A0A225VXF8_9STRA</name>
<sequence>MAVFTRSRAQEVDNDEVPPMGPLEFQAERWSRIKVHQEEDEYLAEIRAFLNDDLDRFSSTRLKKICSFWMIEEYCIDFHTLFAEDHKTPWII</sequence>
<dbReference type="Proteomes" id="UP000198211">
    <property type="component" value="Unassembled WGS sequence"/>
</dbReference>
<reference evidence="2" key="1">
    <citation type="submission" date="2017-03" db="EMBL/GenBank/DDBJ databases">
        <title>Phytopthora megakarya and P. palmivora, two closely related causual agents of cacao black pod achieved similar genome size and gene model numbers by different mechanisms.</title>
        <authorList>
            <person name="Ali S."/>
            <person name="Shao J."/>
            <person name="Larry D.J."/>
            <person name="Kronmiller B."/>
            <person name="Shen D."/>
            <person name="Strem M.D."/>
            <person name="Melnick R.L."/>
            <person name="Guiltinan M.J."/>
            <person name="Tyler B.M."/>
            <person name="Meinhardt L.W."/>
            <person name="Bailey B.A."/>
        </authorList>
    </citation>
    <scope>NUCLEOTIDE SEQUENCE [LARGE SCALE GENOMIC DNA]</scope>
    <source>
        <strain evidence="2">zdho120</strain>
    </source>
</reference>
<dbReference type="OrthoDB" id="142613at2759"/>
<protein>
    <submittedName>
        <fullName evidence="1">Uncharacterized protein</fullName>
    </submittedName>
</protein>
<organism evidence="1 2">
    <name type="scientific">Phytophthora megakarya</name>
    <dbReference type="NCBI Taxonomy" id="4795"/>
    <lineage>
        <taxon>Eukaryota</taxon>
        <taxon>Sar</taxon>
        <taxon>Stramenopiles</taxon>
        <taxon>Oomycota</taxon>
        <taxon>Peronosporomycetes</taxon>
        <taxon>Peronosporales</taxon>
        <taxon>Peronosporaceae</taxon>
        <taxon>Phytophthora</taxon>
    </lineage>
</organism>